<dbReference type="Gene3D" id="3.30.930.10">
    <property type="entry name" value="Bira Bifunctional Protein, Domain 2"/>
    <property type="match status" value="1"/>
</dbReference>
<dbReference type="CDD" id="cd00673">
    <property type="entry name" value="AlaRS_core"/>
    <property type="match status" value="1"/>
</dbReference>
<organism evidence="11">
    <name type="scientific">candidate division WS2 bacterium ADurb.Bin280</name>
    <dbReference type="NCBI Taxonomy" id="1852829"/>
    <lineage>
        <taxon>Bacteria</taxon>
        <taxon>candidate division WS2</taxon>
    </lineage>
</organism>
<keyword evidence="3" id="KW-0820">tRNA-binding</keyword>
<dbReference type="Pfam" id="PF01411">
    <property type="entry name" value="tRNA-synt_2c"/>
    <property type="match status" value="1"/>
</dbReference>
<dbReference type="Proteomes" id="UP000485367">
    <property type="component" value="Unassembled WGS sequence"/>
</dbReference>
<evidence type="ECO:0000256" key="3">
    <source>
        <dbReference type="ARBA" id="ARBA00022555"/>
    </source>
</evidence>
<evidence type="ECO:0000256" key="6">
    <source>
        <dbReference type="ARBA" id="ARBA00022840"/>
    </source>
</evidence>
<evidence type="ECO:0000256" key="7">
    <source>
        <dbReference type="ARBA" id="ARBA00022884"/>
    </source>
</evidence>
<dbReference type="InterPro" id="IPR045864">
    <property type="entry name" value="aa-tRNA-synth_II/BPL/LPL"/>
</dbReference>
<keyword evidence="9" id="KW-0030">Aminoacyl-tRNA synthetase</keyword>
<dbReference type="EC" id="6.1.1.7" evidence="2"/>
<evidence type="ECO:0000256" key="2">
    <source>
        <dbReference type="ARBA" id="ARBA00013168"/>
    </source>
</evidence>
<dbReference type="SMART" id="SM00863">
    <property type="entry name" value="tRNA_SAD"/>
    <property type="match status" value="1"/>
</dbReference>
<protein>
    <recommendedName>
        <fullName evidence="2">alanine--tRNA ligase</fullName>
        <ecNumber evidence="2">6.1.1.7</ecNumber>
    </recommendedName>
</protein>
<dbReference type="InterPro" id="IPR050058">
    <property type="entry name" value="Ala-tRNA_ligase"/>
</dbReference>
<dbReference type="InterPro" id="IPR012947">
    <property type="entry name" value="tRNA_SAD"/>
</dbReference>
<evidence type="ECO:0000256" key="8">
    <source>
        <dbReference type="ARBA" id="ARBA00022917"/>
    </source>
</evidence>
<sequence>MITSKHLSADELREKFLNFFESRGHKILPSSSLLPENDPSVLFTTAGMQQFKRFYLFPEEAPSVRIATCQKCVRTGDIDEVGDQTHLTFFEMLGNFSFGYPREKGSYFKKEAIEWAWEFLTKELEIDKSRIYATYFKDDAKEVPEDKESLAILQQVEGLDDIRPQGFGDNFWSLGTEGSPGGPTVEFYVDGVEVWNLVFNEFVLKNGTYEPSELKGIDTGMGLERLTAMMQGKSDVFQTDLFDAIISKIEEISGKKYDENQKEFRIIADHIRSAAAMIADGVLPSNKDQGYVLRRLIRRAIVQGRRIGLYDNFTDQLTDNDLVRTETSKEELKFRTTLEKGMRQFDIISGMTVRKNDEHWSKYEIDANQLFDLYQTYGMPIEVTAEIALEKDIPIKEGAIGLFEVMKKNHQQKSRTASSGMFKGGLADNKVETTRLHTAAHLLLAALRDLLSEDIEQKGSNITEERLRFDFNYPSKLTDEQIKEIEDLVNQKISEALPIKMQEMSLDEAKTSGATGSFHDRYGDKVKIFTIGKEGEQPFSREICGGPHVENISQLGQFKIIKEESSSAGVRRIKAILQ</sequence>
<keyword evidence="6" id="KW-0067">ATP-binding</keyword>
<keyword evidence="5" id="KW-0547">Nucleotide-binding</keyword>
<dbReference type="Gene3D" id="3.30.54.20">
    <property type="match status" value="1"/>
</dbReference>
<dbReference type="FunFam" id="3.30.980.10:FF:000004">
    <property type="entry name" value="Alanine--tRNA ligase, cytoplasmic"/>
    <property type="match status" value="1"/>
</dbReference>
<dbReference type="PANTHER" id="PTHR11777">
    <property type="entry name" value="ALANYL-TRNA SYNTHETASE"/>
    <property type="match status" value="1"/>
</dbReference>
<dbReference type="GO" id="GO:0005524">
    <property type="term" value="F:ATP binding"/>
    <property type="evidence" value="ECO:0007669"/>
    <property type="project" value="UniProtKB-KW"/>
</dbReference>
<dbReference type="PANTHER" id="PTHR11777:SF9">
    <property type="entry name" value="ALANINE--TRNA LIGASE, CYTOPLASMIC"/>
    <property type="match status" value="1"/>
</dbReference>
<dbReference type="InterPro" id="IPR018162">
    <property type="entry name" value="Ala-tRNA-ligase_IIc_anticod-bd"/>
</dbReference>
<keyword evidence="4 11" id="KW-0436">Ligase</keyword>
<dbReference type="InterPro" id="IPR002318">
    <property type="entry name" value="Ala-tRNA-lgiase_IIc"/>
</dbReference>
<dbReference type="EMBL" id="MWBO01000063">
    <property type="protein sequence ID" value="OQA51797.1"/>
    <property type="molecule type" value="Genomic_DNA"/>
</dbReference>
<evidence type="ECO:0000256" key="4">
    <source>
        <dbReference type="ARBA" id="ARBA00022598"/>
    </source>
</evidence>
<dbReference type="InterPro" id="IPR018163">
    <property type="entry name" value="Thr/Ala-tRNA-synth_IIc_edit"/>
</dbReference>
<dbReference type="PRINTS" id="PR00980">
    <property type="entry name" value="TRNASYNTHALA"/>
</dbReference>
<comment type="caution">
    <text evidence="11">The sequence shown here is derived from an EMBL/GenBank/DDBJ whole genome shotgun (WGS) entry which is preliminary data.</text>
</comment>
<dbReference type="InterPro" id="IPR018164">
    <property type="entry name" value="Ala-tRNA-synth_IIc_N"/>
</dbReference>
<dbReference type="PROSITE" id="PS50860">
    <property type="entry name" value="AA_TRNA_LIGASE_II_ALA"/>
    <property type="match status" value="1"/>
</dbReference>
<evidence type="ECO:0000256" key="1">
    <source>
        <dbReference type="ARBA" id="ARBA00008226"/>
    </source>
</evidence>
<evidence type="ECO:0000313" key="11">
    <source>
        <dbReference type="EMBL" id="OQA51797.1"/>
    </source>
</evidence>
<dbReference type="NCBIfam" id="NF002436">
    <property type="entry name" value="PRK01584.1"/>
    <property type="match status" value="1"/>
</dbReference>
<feature type="domain" description="Alanyl-transfer RNA synthetases family profile" evidence="10">
    <location>
        <begin position="7"/>
        <end position="578"/>
    </location>
</feature>
<evidence type="ECO:0000259" key="10">
    <source>
        <dbReference type="PROSITE" id="PS50860"/>
    </source>
</evidence>
<dbReference type="Gene3D" id="3.30.980.10">
    <property type="entry name" value="Threonyl-trna Synthetase, Chain A, domain 2"/>
    <property type="match status" value="1"/>
</dbReference>
<dbReference type="SUPFAM" id="SSF101353">
    <property type="entry name" value="Putative anticodon-binding domain of alanyl-tRNA synthetase (AlaRS)"/>
    <property type="match status" value="1"/>
</dbReference>
<dbReference type="Pfam" id="PF07973">
    <property type="entry name" value="tRNA_SAD"/>
    <property type="match status" value="1"/>
</dbReference>
<comment type="similarity">
    <text evidence="1">Belongs to the class-II aminoacyl-tRNA synthetase family.</text>
</comment>
<dbReference type="SUPFAM" id="SSF55681">
    <property type="entry name" value="Class II aaRS and biotin synthetases"/>
    <property type="match status" value="1"/>
</dbReference>
<keyword evidence="7" id="KW-0694">RNA-binding</keyword>
<dbReference type="InterPro" id="IPR018165">
    <property type="entry name" value="Ala-tRNA-synth_IIc_core"/>
</dbReference>
<dbReference type="SUPFAM" id="SSF55186">
    <property type="entry name" value="ThrRS/AlaRS common domain"/>
    <property type="match status" value="1"/>
</dbReference>
<accession>A0A1V5SBB6</accession>
<dbReference type="GO" id="GO:0000049">
    <property type="term" value="F:tRNA binding"/>
    <property type="evidence" value="ECO:0007669"/>
    <property type="project" value="UniProtKB-KW"/>
</dbReference>
<keyword evidence="8" id="KW-0648">Protein biosynthesis</keyword>
<evidence type="ECO:0000256" key="9">
    <source>
        <dbReference type="ARBA" id="ARBA00023146"/>
    </source>
</evidence>
<dbReference type="GO" id="GO:0006419">
    <property type="term" value="P:alanyl-tRNA aminoacylation"/>
    <property type="evidence" value="ECO:0007669"/>
    <property type="project" value="InterPro"/>
</dbReference>
<dbReference type="GO" id="GO:0002161">
    <property type="term" value="F:aminoacyl-tRNA deacylase activity"/>
    <property type="evidence" value="ECO:0007669"/>
    <property type="project" value="TreeGrafter"/>
</dbReference>
<dbReference type="AlphaFoldDB" id="A0A1V5SBB6"/>
<gene>
    <name evidence="11" type="primary">alaS</name>
    <name evidence="11" type="ORF">BWY43_00804</name>
</gene>
<evidence type="ECO:0000256" key="5">
    <source>
        <dbReference type="ARBA" id="ARBA00022741"/>
    </source>
</evidence>
<dbReference type="GO" id="GO:0005737">
    <property type="term" value="C:cytoplasm"/>
    <property type="evidence" value="ECO:0007669"/>
    <property type="project" value="InterPro"/>
</dbReference>
<reference evidence="11" key="1">
    <citation type="submission" date="2017-02" db="EMBL/GenBank/DDBJ databases">
        <title>Delving into the versatile metabolic prowess of the omnipresent phylum Bacteroidetes.</title>
        <authorList>
            <person name="Nobu M.K."/>
            <person name="Mei R."/>
            <person name="Narihiro T."/>
            <person name="Kuroda K."/>
            <person name="Liu W.-T."/>
        </authorList>
    </citation>
    <scope>NUCLEOTIDE SEQUENCE</scope>
    <source>
        <strain evidence="11">ADurb.Bin280</strain>
    </source>
</reference>
<proteinExistence type="inferred from homology"/>
<dbReference type="GO" id="GO:0004813">
    <property type="term" value="F:alanine-tRNA ligase activity"/>
    <property type="evidence" value="ECO:0007669"/>
    <property type="project" value="UniProtKB-EC"/>
</dbReference>
<name>A0A1V5SBB6_9BACT</name>